<reference evidence="1" key="1">
    <citation type="journal article" date="2014" name="Front. Microbiol.">
        <title>High frequency of phylogenetically diverse reductive dehalogenase-homologous genes in deep subseafloor sedimentary metagenomes.</title>
        <authorList>
            <person name="Kawai M."/>
            <person name="Futagami T."/>
            <person name="Toyoda A."/>
            <person name="Takaki Y."/>
            <person name="Nishi S."/>
            <person name="Hori S."/>
            <person name="Arai W."/>
            <person name="Tsubouchi T."/>
            <person name="Morono Y."/>
            <person name="Uchiyama I."/>
            <person name="Ito T."/>
            <person name="Fujiyama A."/>
            <person name="Inagaki F."/>
            <person name="Takami H."/>
        </authorList>
    </citation>
    <scope>NUCLEOTIDE SEQUENCE</scope>
    <source>
        <strain evidence="1">Expedition CK06-06</strain>
    </source>
</reference>
<sequence>MKYYLIDTSAFIYAIENLDKIKINFFTEKANATAFLYMPQFCITEVFNTFARFFYRDQKIGRSLYTKWRGKFIRAIHNRRILYCYDLHRYHNLNTHKIYKIEHKKPYTNKENALSTFDILVIAMGTELKKIHSPNEVLILTRDARLCRISNMSREFAPANGLSKQ</sequence>
<gene>
    <name evidence="1" type="ORF">S01H4_10378</name>
</gene>
<dbReference type="EMBL" id="BART01003956">
    <property type="protein sequence ID" value="GAG64165.1"/>
    <property type="molecule type" value="Genomic_DNA"/>
</dbReference>
<accession>X0Z462</accession>
<dbReference type="AlphaFoldDB" id="X0Z462"/>
<evidence type="ECO:0000313" key="1">
    <source>
        <dbReference type="EMBL" id="GAG64165.1"/>
    </source>
</evidence>
<protein>
    <recommendedName>
        <fullName evidence="2">PIN domain-containing protein</fullName>
    </recommendedName>
</protein>
<evidence type="ECO:0008006" key="2">
    <source>
        <dbReference type="Google" id="ProtNLM"/>
    </source>
</evidence>
<comment type="caution">
    <text evidence="1">The sequence shown here is derived from an EMBL/GenBank/DDBJ whole genome shotgun (WGS) entry which is preliminary data.</text>
</comment>
<dbReference type="InterPro" id="IPR029060">
    <property type="entry name" value="PIN-like_dom_sf"/>
</dbReference>
<organism evidence="1">
    <name type="scientific">marine sediment metagenome</name>
    <dbReference type="NCBI Taxonomy" id="412755"/>
    <lineage>
        <taxon>unclassified sequences</taxon>
        <taxon>metagenomes</taxon>
        <taxon>ecological metagenomes</taxon>
    </lineage>
</organism>
<dbReference type="SUPFAM" id="SSF88723">
    <property type="entry name" value="PIN domain-like"/>
    <property type="match status" value="1"/>
</dbReference>
<proteinExistence type="predicted"/>
<name>X0Z462_9ZZZZ</name>